<dbReference type="Proteomes" id="UP000428260">
    <property type="component" value="Chromosome"/>
</dbReference>
<accession>A0A6I6JNC5</accession>
<feature type="chain" id="PRO_5026146984" evidence="2">
    <location>
        <begin position="25"/>
        <end position="239"/>
    </location>
</feature>
<organism evidence="4 5">
    <name type="scientific">Maribellus comscasis</name>
    <dbReference type="NCBI Taxonomy" id="2681766"/>
    <lineage>
        <taxon>Bacteria</taxon>
        <taxon>Pseudomonadati</taxon>
        <taxon>Bacteroidota</taxon>
        <taxon>Bacteroidia</taxon>
        <taxon>Marinilabiliales</taxon>
        <taxon>Prolixibacteraceae</taxon>
        <taxon>Maribellus</taxon>
    </lineage>
</organism>
<dbReference type="EMBL" id="CP046401">
    <property type="protein sequence ID" value="QGY44456.1"/>
    <property type="molecule type" value="Genomic_DNA"/>
</dbReference>
<proteinExistence type="predicted"/>
<evidence type="ECO:0000259" key="3">
    <source>
        <dbReference type="Pfam" id="PF10988"/>
    </source>
</evidence>
<feature type="domain" description="Putative auto-transporter adhesin head GIN" evidence="3">
    <location>
        <begin position="44"/>
        <end position="223"/>
    </location>
</feature>
<sequence>MRSKIFLSLIVIFTASFFSSCTFMGPSIKGNGNVVEETRDVGSFDEIKARRGMNVYITQGSTEKVVVKADDNLLDAIETKIEANTLVVSINKNIRSSTSLKVFVTVSEINAITSTAGSNVYSENTIKAKSLELSTSAGSNMKLDVDTRKLKVSASAGSNIKLEGRSELFAGKASAGSNIKAGDLTVDDCEARAGSGANIWIDVREKLDGRASSGGNVFYSGNPKSINTDSSSGGNVRKN</sequence>
<protein>
    <submittedName>
        <fullName evidence="4">DUF2807 domain-containing protein</fullName>
    </submittedName>
</protein>
<evidence type="ECO:0000313" key="5">
    <source>
        <dbReference type="Proteomes" id="UP000428260"/>
    </source>
</evidence>
<dbReference type="Pfam" id="PF10988">
    <property type="entry name" value="DUF2807"/>
    <property type="match status" value="1"/>
</dbReference>
<dbReference type="PROSITE" id="PS51257">
    <property type="entry name" value="PROKAR_LIPOPROTEIN"/>
    <property type="match status" value="1"/>
</dbReference>
<keyword evidence="2" id="KW-0732">Signal</keyword>
<feature type="region of interest" description="Disordered" evidence="1">
    <location>
        <begin position="218"/>
        <end position="239"/>
    </location>
</feature>
<feature type="signal peptide" evidence="2">
    <location>
        <begin position="1"/>
        <end position="24"/>
    </location>
</feature>
<gene>
    <name evidence="4" type="ORF">GM418_12535</name>
</gene>
<dbReference type="KEGG" id="mcos:GM418_12535"/>
<feature type="compositionally biased region" description="Polar residues" evidence="1">
    <location>
        <begin position="222"/>
        <end position="239"/>
    </location>
</feature>
<dbReference type="RefSeq" id="WP_158866682.1">
    <property type="nucleotide sequence ID" value="NZ_CP046401.1"/>
</dbReference>
<evidence type="ECO:0000256" key="2">
    <source>
        <dbReference type="SAM" id="SignalP"/>
    </source>
</evidence>
<dbReference type="InterPro" id="IPR021255">
    <property type="entry name" value="DUF2807"/>
</dbReference>
<evidence type="ECO:0000256" key="1">
    <source>
        <dbReference type="SAM" id="MobiDB-lite"/>
    </source>
</evidence>
<name>A0A6I6JNC5_9BACT</name>
<dbReference type="Gene3D" id="2.160.20.120">
    <property type="match status" value="1"/>
</dbReference>
<dbReference type="AlphaFoldDB" id="A0A6I6JNC5"/>
<evidence type="ECO:0000313" key="4">
    <source>
        <dbReference type="EMBL" id="QGY44456.1"/>
    </source>
</evidence>
<keyword evidence="5" id="KW-1185">Reference proteome</keyword>
<reference evidence="4 5" key="1">
    <citation type="submission" date="2019-11" db="EMBL/GenBank/DDBJ databases">
        <authorList>
            <person name="Zheng R.K."/>
            <person name="Sun C.M."/>
        </authorList>
    </citation>
    <scope>NUCLEOTIDE SEQUENCE [LARGE SCALE GENOMIC DNA]</scope>
    <source>
        <strain evidence="4 5">WC007</strain>
    </source>
</reference>